<dbReference type="InterPro" id="IPR037185">
    <property type="entry name" value="EmrE-like"/>
</dbReference>
<keyword evidence="2" id="KW-0732">Signal</keyword>
<gene>
    <name evidence="3" type="ORF">Ae201684_009906</name>
</gene>
<evidence type="ECO:0000313" key="4">
    <source>
        <dbReference type="Proteomes" id="UP000481153"/>
    </source>
</evidence>
<accession>A0A6G0WZX4</accession>
<feature type="chain" id="PRO_5026119485" description="EamA domain-containing protein" evidence="2">
    <location>
        <begin position="24"/>
        <end position="151"/>
    </location>
</feature>
<dbReference type="EMBL" id="VJMJ01000126">
    <property type="protein sequence ID" value="KAF0733084.1"/>
    <property type="molecule type" value="Genomic_DNA"/>
</dbReference>
<keyword evidence="1" id="KW-0472">Membrane</keyword>
<feature type="transmembrane region" description="Helical" evidence="1">
    <location>
        <begin position="57"/>
        <end position="74"/>
    </location>
</feature>
<dbReference type="AlphaFoldDB" id="A0A6G0WZX4"/>
<feature type="signal peptide" evidence="2">
    <location>
        <begin position="1"/>
        <end position="23"/>
    </location>
</feature>
<reference evidence="3 4" key="1">
    <citation type="submission" date="2019-07" db="EMBL/GenBank/DDBJ databases">
        <title>Genomics analysis of Aphanomyces spp. identifies a new class of oomycete effector associated with host adaptation.</title>
        <authorList>
            <person name="Gaulin E."/>
        </authorList>
    </citation>
    <scope>NUCLEOTIDE SEQUENCE [LARGE SCALE GENOMIC DNA]</scope>
    <source>
        <strain evidence="3 4">ATCC 201684</strain>
    </source>
</reference>
<sequence length="151" mass="16095">MYSTVSGLLVGAHWLVWLWTVSGQDIVEASLGSFLRSFVTNLLGVVVLHEWLRQCEWIAVLLAFLGVVTIAIANRGVPSKAFALAITFGLHGFVKKQTPLGAMHSTALEFGVVSIPSLIVVEARGGSQGGSFGRGDLPVLKSLSLLCRTFG</sequence>
<dbReference type="Proteomes" id="UP000481153">
    <property type="component" value="Unassembled WGS sequence"/>
</dbReference>
<dbReference type="VEuPathDB" id="FungiDB:AeMF1_019107"/>
<keyword evidence="1" id="KW-0812">Transmembrane</keyword>
<evidence type="ECO:0000256" key="1">
    <source>
        <dbReference type="SAM" id="Phobius"/>
    </source>
</evidence>
<dbReference type="SUPFAM" id="SSF103481">
    <property type="entry name" value="Multidrug resistance efflux transporter EmrE"/>
    <property type="match status" value="1"/>
</dbReference>
<keyword evidence="1" id="KW-1133">Transmembrane helix</keyword>
<comment type="caution">
    <text evidence="3">The sequence shown here is derived from an EMBL/GenBank/DDBJ whole genome shotgun (WGS) entry which is preliminary data.</text>
</comment>
<name>A0A6G0WZX4_9STRA</name>
<evidence type="ECO:0000313" key="3">
    <source>
        <dbReference type="EMBL" id="KAF0733084.1"/>
    </source>
</evidence>
<evidence type="ECO:0000256" key="2">
    <source>
        <dbReference type="SAM" id="SignalP"/>
    </source>
</evidence>
<keyword evidence="4" id="KW-1185">Reference proteome</keyword>
<evidence type="ECO:0008006" key="5">
    <source>
        <dbReference type="Google" id="ProtNLM"/>
    </source>
</evidence>
<protein>
    <recommendedName>
        <fullName evidence="5">EamA domain-containing protein</fullName>
    </recommendedName>
</protein>
<proteinExistence type="predicted"/>
<organism evidence="3 4">
    <name type="scientific">Aphanomyces euteiches</name>
    <dbReference type="NCBI Taxonomy" id="100861"/>
    <lineage>
        <taxon>Eukaryota</taxon>
        <taxon>Sar</taxon>
        <taxon>Stramenopiles</taxon>
        <taxon>Oomycota</taxon>
        <taxon>Saprolegniomycetes</taxon>
        <taxon>Saprolegniales</taxon>
        <taxon>Verrucalvaceae</taxon>
        <taxon>Aphanomyces</taxon>
    </lineage>
</organism>